<proteinExistence type="predicted"/>
<dbReference type="HOGENOM" id="CLU_1228592_0_0_10"/>
<dbReference type="STRING" id="391587.KAOT1_17098"/>
<dbReference type="AlphaFoldDB" id="A9DS90"/>
<dbReference type="eggNOG" id="ENOG5032ZG0">
    <property type="taxonomic scope" value="Bacteria"/>
</dbReference>
<name>A9DS90_9FLAO</name>
<organism evidence="3 4">
    <name type="scientific">Kordia algicida OT-1</name>
    <dbReference type="NCBI Taxonomy" id="391587"/>
    <lineage>
        <taxon>Bacteria</taxon>
        <taxon>Pseudomonadati</taxon>
        <taxon>Bacteroidota</taxon>
        <taxon>Flavobacteriia</taxon>
        <taxon>Flavobacteriales</taxon>
        <taxon>Flavobacteriaceae</taxon>
        <taxon>Kordia</taxon>
    </lineage>
</organism>
<keyword evidence="2" id="KW-0812">Transmembrane</keyword>
<dbReference type="OrthoDB" id="766141at2"/>
<dbReference type="RefSeq" id="WP_007095954.1">
    <property type="nucleotide sequence ID" value="NZ_CP142125.1"/>
</dbReference>
<feature type="region of interest" description="Disordered" evidence="1">
    <location>
        <begin position="1"/>
        <end position="43"/>
    </location>
</feature>
<evidence type="ECO:0000313" key="4">
    <source>
        <dbReference type="Proteomes" id="UP000002945"/>
    </source>
</evidence>
<dbReference type="Proteomes" id="UP000002945">
    <property type="component" value="Unassembled WGS sequence"/>
</dbReference>
<dbReference type="EMBL" id="ABIB01000003">
    <property type="protein sequence ID" value="EDP96901.1"/>
    <property type="molecule type" value="Genomic_DNA"/>
</dbReference>
<keyword evidence="2" id="KW-0472">Membrane</keyword>
<reference evidence="3 4" key="1">
    <citation type="journal article" date="2011" name="J. Bacteriol.">
        <title>Genome sequence of the algicidal bacterium Kordia algicida OT-1.</title>
        <authorList>
            <person name="Lee H.S."/>
            <person name="Kang S.G."/>
            <person name="Kwon K.K."/>
            <person name="Lee J.H."/>
            <person name="Kim S.J."/>
        </authorList>
    </citation>
    <scope>NUCLEOTIDE SEQUENCE [LARGE SCALE GENOMIC DNA]</scope>
    <source>
        <strain evidence="3 4">OT-1</strain>
    </source>
</reference>
<gene>
    <name evidence="3" type="ORF">KAOT1_17098</name>
</gene>
<sequence>MAEDFLIGVGKDNREHHNNRSDQSQPPPKPPRNNNGDDIKSKGKKQALKGCGIGCLALIVIFVGLSFWLGSSLEDEESKDLRISYLKQDMKRLTANLTEKDSLSQFVKLCLDIGVSEENELNKDAFKYFTRRNGNKLLIIVEIRDMQDIEASTRKGIVEIIEECFSYSGEDENPIDEYYICIEGKWNTLLVKTPYKSDLGGRFADEKLLLPFYDEYVKDSLPSLE</sequence>
<evidence type="ECO:0000256" key="1">
    <source>
        <dbReference type="SAM" id="MobiDB-lite"/>
    </source>
</evidence>
<evidence type="ECO:0000256" key="2">
    <source>
        <dbReference type="SAM" id="Phobius"/>
    </source>
</evidence>
<protein>
    <submittedName>
        <fullName evidence="3">Uncharacterized protein</fullName>
    </submittedName>
</protein>
<accession>A9DS90</accession>
<keyword evidence="2" id="KW-1133">Transmembrane helix</keyword>
<comment type="caution">
    <text evidence="3">The sequence shown here is derived from an EMBL/GenBank/DDBJ whole genome shotgun (WGS) entry which is preliminary data.</text>
</comment>
<feature type="transmembrane region" description="Helical" evidence="2">
    <location>
        <begin position="50"/>
        <end position="69"/>
    </location>
</feature>
<feature type="compositionally biased region" description="Basic and acidic residues" evidence="1">
    <location>
        <begin position="11"/>
        <end position="20"/>
    </location>
</feature>
<evidence type="ECO:0000313" key="3">
    <source>
        <dbReference type="EMBL" id="EDP96901.1"/>
    </source>
</evidence>
<keyword evidence="4" id="KW-1185">Reference proteome</keyword>